<proteinExistence type="predicted"/>
<feature type="coiled-coil region" evidence="3">
    <location>
        <begin position="262"/>
        <end position="310"/>
    </location>
</feature>
<dbReference type="InterPro" id="IPR051309">
    <property type="entry name" value="ABCF_ATPase"/>
</dbReference>
<dbReference type="FunFam" id="3.40.50.300:FF:001807">
    <property type="entry name" value="ABC transporter ATP-binding protein"/>
    <property type="match status" value="1"/>
</dbReference>
<keyword evidence="1" id="KW-0547">Nucleotide-binding</keyword>
<evidence type="ECO:0000256" key="3">
    <source>
        <dbReference type="SAM" id="Coils"/>
    </source>
</evidence>
<dbReference type="Pfam" id="PF12848">
    <property type="entry name" value="ABC_tran_Xtn"/>
    <property type="match status" value="1"/>
</dbReference>
<dbReference type="InterPro" id="IPR032781">
    <property type="entry name" value="ABC_tran_Xtn"/>
</dbReference>
<dbReference type="AlphaFoldDB" id="A0A3S0VIW5"/>
<keyword evidence="3" id="KW-0175">Coiled coil</keyword>
<protein>
    <submittedName>
        <fullName evidence="5">ATP-binding cassette domain-containing protein</fullName>
    </submittedName>
</protein>
<evidence type="ECO:0000256" key="1">
    <source>
        <dbReference type="ARBA" id="ARBA00022741"/>
    </source>
</evidence>
<sequence>MIVCSVQQVVKMFGGNLIFENLSFEIHENDRIGLVGRNGSGKTTIMKIIAGTESADSGQIHLKKGLQVGYLAQIPTFSQKMTGRDVLMSAFSEALSISKRLNEYEGNMASIQDEKEMARVLDEYGSLQEKFTLLDGYEIEAKVMKVVNGLKIEALLESPFSSMSGGERTKVCLGLILLQQPGLLLLDEPTNHLDISAVEWLEQFIKEYEGTVVTISHDRYFLDEIATKVIDLEDGEVTIYHANYSGFVKEKEKRLLEEFQTYQEQQKKIKKMKEAIKRLREWANQANPPNEGLHKRARNMERALEKIEKVKRPILERKKIGLQFDAADRSGKDVVSVKGAAKSFGEKLLFQDVNLDLQFRERAAIVGDNGTGKSTLLKMIRGEMTADVGRVRVGSNVKAGYLSQHLYTTDGNITVLEAFREEALVPEGEARHILAGFLFYGPAVFRKVGQLSGGERMRLRLAQLMHQDINLLILDEPTNHLDIDSREVLEDALETFQGTILAVSHDRYLLNKLFEKTYWLEDGKLHHFTGNYSWARKKLDERKTQEEKRQEKVPPIKMVEMKNTSIEKEIEKLEKQLEEAESILAELTIIMEQENSLEKLQSYFEQQKLMEEKRDEIYQQLERFL</sequence>
<evidence type="ECO:0000256" key="2">
    <source>
        <dbReference type="ARBA" id="ARBA00022840"/>
    </source>
</evidence>
<comment type="caution">
    <text evidence="5">The sequence shown here is derived from an EMBL/GenBank/DDBJ whole genome shotgun (WGS) entry which is preliminary data.</text>
</comment>
<gene>
    <name evidence="5" type="ORF">ELQ35_20100</name>
</gene>
<feature type="domain" description="ABC transporter" evidence="4">
    <location>
        <begin position="335"/>
        <end position="547"/>
    </location>
</feature>
<dbReference type="RefSeq" id="WP_126866962.1">
    <property type="nucleotide sequence ID" value="NZ_JAUSTX010000017.1"/>
</dbReference>
<dbReference type="InterPro" id="IPR027417">
    <property type="entry name" value="P-loop_NTPase"/>
</dbReference>
<dbReference type="OrthoDB" id="9760950at2"/>
<accession>A0A3S0VIW5</accession>
<dbReference type="FunFam" id="3.40.50.300:FF:000011">
    <property type="entry name" value="Putative ABC transporter ATP-binding component"/>
    <property type="match status" value="1"/>
</dbReference>
<evidence type="ECO:0000313" key="5">
    <source>
        <dbReference type="EMBL" id="RUQ25554.1"/>
    </source>
</evidence>
<keyword evidence="6" id="KW-1185">Reference proteome</keyword>
<organism evidence="5 6">
    <name type="scientific">Peribacillus cavernae</name>
    <dbReference type="NCBI Taxonomy" id="1674310"/>
    <lineage>
        <taxon>Bacteria</taxon>
        <taxon>Bacillati</taxon>
        <taxon>Bacillota</taxon>
        <taxon>Bacilli</taxon>
        <taxon>Bacillales</taxon>
        <taxon>Bacillaceae</taxon>
        <taxon>Peribacillus</taxon>
    </lineage>
</organism>
<dbReference type="PROSITE" id="PS50893">
    <property type="entry name" value="ABC_TRANSPORTER_2"/>
    <property type="match status" value="2"/>
</dbReference>
<dbReference type="PANTHER" id="PTHR42855:SF2">
    <property type="entry name" value="DRUG RESISTANCE ABC TRANSPORTER,ATP-BINDING PROTEIN"/>
    <property type="match status" value="1"/>
</dbReference>
<evidence type="ECO:0000313" key="6">
    <source>
        <dbReference type="Proteomes" id="UP000267430"/>
    </source>
</evidence>
<feature type="coiled-coil region" evidence="3">
    <location>
        <begin position="556"/>
        <end position="597"/>
    </location>
</feature>
<dbReference type="EMBL" id="RYZZ01000040">
    <property type="protein sequence ID" value="RUQ25554.1"/>
    <property type="molecule type" value="Genomic_DNA"/>
</dbReference>
<name>A0A3S0VIW5_9BACI</name>
<dbReference type="PANTHER" id="PTHR42855">
    <property type="entry name" value="ABC TRANSPORTER ATP-BINDING SUBUNIT"/>
    <property type="match status" value="1"/>
</dbReference>
<dbReference type="InterPro" id="IPR003593">
    <property type="entry name" value="AAA+_ATPase"/>
</dbReference>
<dbReference type="Pfam" id="PF00005">
    <property type="entry name" value="ABC_tran"/>
    <property type="match status" value="2"/>
</dbReference>
<feature type="domain" description="ABC transporter" evidence="4">
    <location>
        <begin position="4"/>
        <end position="259"/>
    </location>
</feature>
<dbReference type="GO" id="GO:0016887">
    <property type="term" value="F:ATP hydrolysis activity"/>
    <property type="evidence" value="ECO:0007669"/>
    <property type="project" value="InterPro"/>
</dbReference>
<evidence type="ECO:0000259" key="4">
    <source>
        <dbReference type="PROSITE" id="PS50893"/>
    </source>
</evidence>
<dbReference type="InterPro" id="IPR017871">
    <property type="entry name" value="ABC_transporter-like_CS"/>
</dbReference>
<keyword evidence="2 5" id="KW-0067">ATP-binding</keyword>
<dbReference type="SMART" id="SM00382">
    <property type="entry name" value="AAA"/>
    <property type="match status" value="2"/>
</dbReference>
<dbReference type="InterPro" id="IPR003439">
    <property type="entry name" value="ABC_transporter-like_ATP-bd"/>
</dbReference>
<dbReference type="GO" id="GO:0005524">
    <property type="term" value="F:ATP binding"/>
    <property type="evidence" value="ECO:0007669"/>
    <property type="project" value="UniProtKB-KW"/>
</dbReference>
<dbReference type="CDD" id="cd03221">
    <property type="entry name" value="ABCF_EF-3"/>
    <property type="match status" value="2"/>
</dbReference>
<dbReference type="NCBIfam" id="NF000355">
    <property type="entry name" value="ribo_prot_ABC_F"/>
    <property type="match status" value="1"/>
</dbReference>
<dbReference type="Gene3D" id="3.40.50.300">
    <property type="entry name" value="P-loop containing nucleotide triphosphate hydrolases"/>
    <property type="match status" value="2"/>
</dbReference>
<reference evidence="5 6" key="1">
    <citation type="submission" date="2018-12" db="EMBL/GenBank/DDBJ databases">
        <title>Bacillus chawlae sp. nov., Bacillus glennii sp. nov., and Bacillus saganii sp. nov. Isolated from the Vehicle Assembly Building at Kennedy Space Center where the Viking Spacecraft were Assembled.</title>
        <authorList>
            <person name="Seuylemezian A."/>
            <person name="Vaishampayan P."/>
        </authorList>
    </citation>
    <scope>NUCLEOTIDE SEQUENCE [LARGE SCALE GENOMIC DNA]</scope>
    <source>
        <strain evidence="5 6">L5</strain>
    </source>
</reference>
<dbReference type="PROSITE" id="PS00211">
    <property type="entry name" value="ABC_TRANSPORTER_1"/>
    <property type="match status" value="2"/>
</dbReference>
<dbReference type="Proteomes" id="UP000267430">
    <property type="component" value="Unassembled WGS sequence"/>
</dbReference>
<dbReference type="SUPFAM" id="SSF52540">
    <property type="entry name" value="P-loop containing nucleoside triphosphate hydrolases"/>
    <property type="match status" value="2"/>
</dbReference>